<proteinExistence type="predicted"/>
<name>A0AB36SNW8_9BACI</name>
<dbReference type="Proteomes" id="UP000220934">
    <property type="component" value="Unassembled WGS sequence"/>
</dbReference>
<reference evidence="1 2" key="1">
    <citation type="submission" date="2017-09" db="EMBL/GenBank/DDBJ databases">
        <title>Large-scale bioinformatics analysis of Bacillus genomes uncovers conserved roles of natural products in bacterial physiology.</title>
        <authorList>
            <consortium name="Agbiome Team Llc"/>
            <person name="Bleich R.M."/>
            <person name="Kirk G.J."/>
            <person name="Santa Maria K.C."/>
            <person name="Allen S.E."/>
            <person name="Farag S."/>
            <person name="Shank E.A."/>
            <person name="Bowers A."/>
        </authorList>
    </citation>
    <scope>NUCLEOTIDE SEQUENCE [LARGE SCALE GENOMIC DNA]</scope>
    <source>
        <strain evidence="1 2">AFS027958</strain>
    </source>
</reference>
<organism evidence="1 2">
    <name type="scientific">Bacillus toyonensis</name>
    <dbReference type="NCBI Taxonomy" id="155322"/>
    <lineage>
        <taxon>Bacteria</taxon>
        <taxon>Bacillati</taxon>
        <taxon>Bacillota</taxon>
        <taxon>Bacilli</taxon>
        <taxon>Bacillales</taxon>
        <taxon>Bacillaceae</taxon>
        <taxon>Bacillus</taxon>
        <taxon>Bacillus cereus group</taxon>
    </lineage>
</organism>
<gene>
    <name evidence="1" type="ORF">CN596_11115</name>
</gene>
<accession>A0AB36SNW8</accession>
<dbReference type="EMBL" id="NUAJ01000009">
    <property type="protein sequence ID" value="PEN55124.1"/>
    <property type="molecule type" value="Genomic_DNA"/>
</dbReference>
<comment type="caution">
    <text evidence="1">The sequence shown here is derived from an EMBL/GenBank/DDBJ whole genome shotgun (WGS) entry which is preliminary data.</text>
</comment>
<evidence type="ECO:0000313" key="2">
    <source>
        <dbReference type="Proteomes" id="UP000220934"/>
    </source>
</evidence>
<evidence type="ECO:0000313" key="1">
    <source>
        <dbReference type="EMBL" id="PEN55124.1"/>
    </source>
</evidence>
<sequence length="60" mass="6494">MATVLRKYVISTGTVATFSAKNNTTGEILSITLEGVETIWIEQEVSLIILILSLNISILA</sequence>
<dbReference type="AlphaFoldDB" id="A0AB36SNW8"/>
<protein>
    <submittedName>
        <fullName evidence="1">Uncharacterized protein</fullName>
    </submittedName>
</protein>
<dbReference type="RefSeq" id="WP_098060262.1">
    <property type="nucleotide sequence ID" value="NZ_JAOPQL010000026.1"/>
</dbReference>